<feature type="region of interest" description="Disordered" evidence="1">
    <location>
        <begin position="397"/>
        <end position="418"/>
    </location>
</feature>
<proteinExistence type="predicted"/>
<evidence type="ECO:0000313" key="4">
    <source>
        <dbReference type="Proteomes" id="UP001201980"/>
    </source>
</evidence>
<feature type="region of interest" description="Disordered" evidence="1">
    <location>
        <begin position="538"/>
        <end position="678"/>
    </location>
</feature>
<keyword evidence="2" id="KW-0812">Transmembrane</keyword>
<feature type="compositionally biased region" description="Polar residues" evidence="1">
    <location>
        <begin position="98"/>
        <end position="123"/>
    </location>
</feature>
<feature type="compositionally biased region" description="Low complexity" evidence="1">
    <location>
        <begin position="270"/>
        <end position="284"/>
    </location>
</feature>
<dbReference type="GO" id="GO:1903778">
    <property type="term" value="P:protein localization to vacuolar membrane"/>
    <property type="evidence" value="ECO:0007669"/>
    <property type="project" value="TreeGrafter"/>
</dbReference>
<evidence type="ECO:0000256" key="2">
    <source>
        <dbReference type="SAM" id="Phobius"/>
    </source>
</evidence>
<protein>
    <submittedName>
        <fullName evidence="3">Uncharacterized protein</fullName>
    </submittedName>
</protein>
<organism evidence="3 4">
    <name type="scientific">Zalerion maritima</name>
    <dbReference type="NCBI Taxonomy" id="339359"/>
    <lineage>
        <taxon>Eukaryota</taxon>
        <taxon>Fungi</taxon>
        <taxon>Dikarya</taxon>
        <taxon>Ascomycota</taxon>
        <taxon>Pezizomycotina</taxon>
        <taxon>Sordariomycetes</taxon>
        <taxon>Lulworthiomycetidae</taxon>
        <taxon>Lulworthiales</taxon>
        <taxon>Lulworthiaceae</taxon>
        <taxon>Zalerion</taxon>
    </lineage>
</organism>
<accession>A0AAD5RRW9</accession>
<evidence type="ECO:0000256" key="1">
    <source>
        <dbReference type="SAM" id="MobiDB-lite"/>
    </source>
</evidence>
<evidence type="ECO:0000313" key="3">
    <source>
        <dbReference type="EMBL" id="KAJ2902075.1"/>
    </source>
</evidence>
<feature type="compositionally biased region" description="Low complexity" evidence="1">
    <location>
        <begin position="173"/>
        <end position="189"/>
    </location>
</feature>
<feature type="compositionally biased region" description="Polar residues" evidence="1">
    <location>
        <begin position="214"/>
        <end position="225"/>
    </location>
</feature>
<dbReference type="PANTHER" id="PTHR28258">
    <property type="entry name" value="VACUOLAR SEGREGATION PROTEIN 7"/>
    <property type="match status" value="1"/>
</dbReference>
<feature type="compositionally biased region" description="Polar residues" evidence="1">
    <location>
        <begin position="600"/>
        <end position="613"/>
    </location>
</feature>
<dbReference type="EMBL" id="JAKWBI020000125">
    <property type="protein sequence ID" value="KAJ2902075.1"/>
    <property type="molecule type" value="Genomic_DNA"/>
</dbReference>
<gene>
    <name evidence="3" type="ORF">MKZ38_001048</name>
</gene>
<reference evidence="3" key="1">
    <citation type="submission" date="2022-07" db="EMBL/GenBank/DDBJ databases">
        <title>Draft genome sequence of Zalerion maritima ATCC 34329, a (micro)plastics degrading marine fungus.</title>
        <authorList>
            <person name="Paco A."/>
            <person name="Goncalves M.F.M."/>
            <person name="Rocha-Santos T.A.P."/>
            <person name="Alves A."/>
        </authorList>
    </citation>
    <scope>NUCLEOTIDE SEQUENCE</scope>
    <source>
        <strain evidence="3">ATCC 34329</strain>
    </source>
</reference>
<dbReference type="GO" id="GO:0000011">
    <property type="term" value="P:vacuole inheritance"/>
    <property type="evidence" value="ECO:0007669"/>
    <property type="project" value="TreeGrafter"/>
</dbReference>
<feature type="transmembrane region" description="Helical" evidence="2">
    <location>
        <begin position="696"/>
        <end position="715"/>
    </location>
</feature>
<dbReference type="Pfam" id="PF12751">
    <property type="entry name" value="Vac7"/>
    <property type="match status" value="2"/>
</dbReference>
<keyword evidence="4" id="KW-1185">Reference proteome</keyword>
<feature type="region of interest" description="Disordered" evidence="1">
    <location>
        <begin position="471"/>
        <end position="504"/>
    </location>
</feature>
<comment type="caution">
    <text evidence="3">The sequence shown here is derived from an EMBL/GenBank/DDBJ whole genome shotgun (WGS) entry which is preliminary data.</text>
</comment>
<feature type="compositionally biased region" description="Pro residues" evidence="1">
    <location>
        <begin position="137"/>
        <end position="149"/>
    </location>
</feature>
<keyword evidence="2" id="KW-0472">Membrane</keyword>
<dbReference type="AlphaFoldDB" id="A0AAD5RRW9"/>
<dbReference type="InterPro" id="IPR024260">
    <property type="entry name" value="Vac7"/>
</dbReference>
<feature type="compositionally biased region" description="Low complexity" evidence="1">
    <location>
        <begin position="23"/>
        <end position="70"/>
    </location>
</feature>
<name>A0AAD5RRW9_9PEZI</name>
<dbReference type="GO" id="GO:0070772">
    <property type="term" value="C:PAS complex"/>
    <property type="evidence" value="ECO:0007669"/>
    <property type="project" value="TreeGrafter"/>
</dbReference>
<feature type="compositionally biased region" description="Polar residues" evidence="1">
    <location>
        <begin position="160"/>
        <end position="172"/>
    </location>
</feature>
<dbReference type="PANTHER" id="PTHR28258:SF1">
    <property type="entry name" value="VACUOLAR SEGREGATION PROTEIN 7"/>
    <property type="match status" value="1"/>
</dbReference>
<dbReference type="GO" id="GO:0010513">
    <property type="term" value="P:positive regulation of phosphatidylinositol biosynthetic process"/>
    <property type="evidence" value="ECO:0007669"/>
    <property type="project" value="TreeGrafter"/>
</dbReference>
<feature type="compositionally biased region" description="Basic and acidic residues" evidence="1">
    <location>
        <begin position="641"/>
        <end position="651"/>
    </location>
</feature>
<feature type="region of interest" description="Disordered" evidence="1">
    <location>
        <begin position="1"/>
        <end position="384"/>
    </location>
</feature>
<feature type="compositionally biased region" description="Polar residues" evidence="1">
    <location>
        <begin position="294"/>
        <end position="303"/>
    </location>
</feature>
<feature type="compositionally biased region" description="Polar residues" evidence="1">
    <location>
        <begin position="312"/>
        <end position="355"/>
    </location>
</feature>
<keyword evidence="2" id="KW-1133">Transmembrane helix</keyword>
<feature type="compositionally biased region" description="Polar residues" evidence="1">
    <location>
        <begin position="75"/>
        <end position="91"/>
    </location>
</feature>
<feature type="compositionally biased region" description="Polar residues" evidence="1">
    <location>
        <begin position="494"/>
        <end position="503"/>
    </location>
</feature>
<feature type="compositionally biased region" description="Basic residues" evidence="1">
    <location>
        <begin position="359"/>
        <end position="370"/>
    </location>
</feature>
<feature type="compositionally biased region" description="Basic residues" evidence="1">
    <location>
        <begin position="620"/>
        <end position="629"/>
    </location>
</feature>
<dbReference type="Proteomes" id="UP001201980">
    <property type="component" value="Unassembled WGS sequence"/>
</dbReference>
<feature type="compositionally biased region" description="Low complexity" evidence="1">
    <location>
        <begin position="657"/>
        <end position="666"/>
    </location>
</feature>
<sequence length="922" mass="98643">MGALDMSRGGASNGVVDSHNQDAHASSSSKQSSANTSVTTSPQPSRDSSPIRPPQRSSSALSRASLSSGPRSRKNSYQDQSPSRLSRSTVPSPAAIQRSLSSNTTPALVPSSQEPVNTKQPQKSPLPVEQVKDTPRWPIPPRLRSPPPVIGRQNLGPPSRQETPSINVQRATPSPQLEPQSQSQGLVSDSDTDDVSLHSGMRTPARGGAPSASMLETVQEVSLPNSPRHGAAALEQVTESLLSEAAARGDPVELSANKGKNRPSLAATPNESGSENGGTSSRRSMSVAPPPLLSRQSSSNTVKLNGGKGKSSEGSIQQMTVETETVTSVPQVSLAPGNSVQGSQTSLRTKPSSETIRPKKEKKEKKKTRKQTTVPQGAGEHDPEFHNVNVQHCASGSTLLRHPSGHPSGQDMLSSDPNSPSQSMFFAFKNSLGLPATISNALTRLRTASSKADIFEAKIASAIDETNTSDSEETFVYDSNPPDTERRHGRFHSRTPSATSMMSQADRPGMRSIHAVMENPGPSHGMTVKKGMKFVNTSNSNMTDGVPGDDDGRGTGRSIAGATRGTSRHHHVNNWRRNNGNSHASLFDSDGPFPNVVRQKLNTGSASRNSSAGPPSPRQSHTRGVRAKRSMQMANDIDLDDSARAADDERTPLLNTSSIRSSASRRNNPKRPPIRHLEAQTYHQNPSILTRFASCLVLTIMILLVVTGAIGFMFATSQPLTDIKLTKIDNVVASEQELMLDVTVKAHNPNVVVVAIESADIEVFAKSPHAGTDSEWWRYPHGPPEAGSLTARRGQGADFEVIDDRLEDSPKDDNAPNMRLGAILEFDSPLSFEGSFFHGGISVSTGSVRLQKPGNNTAGGTERWERILDDDFDLILKGVLKYSLPLSQRIRSVAVTGRTTVKSNAATDPSLRPNGTDFSANV</sequence>
<dbReference type="GO" id="GO:0000329">
    <property type="term" value="C:fungal-type vacuole membrane"/>
    <property type="evidence" value="ECO:0007669"/>
    <property type="project" value="TreeGrafter"/>
</dbReference>